<evidence type="ECO:0000313" key="5">
    <source>
        <dbReference type="EMBL" id="GFU22402.1"/>
    </source>
</evidence>
<accession>A0A8X6MNW2</accession>
<keyword evidence="6" id="KW-1185">Reference proteome</keyword>
<proteinExistence type="predicted"/>
<comment type="caution">
    <text evidence="3">The sequence shown here is derived from an EMBL/GenBank/DDBJ whole genome shotgun (WGS) entry which is preliminary data.</text>
</comment>
<organism evidence="3 6">
    <name type="scientific">Nephila pilipes</name>
    <name type="common">Giant wood spider</name>
    <name type="synonym">Nephila maculata</name>
    <dbReference type="NCBI Taxonomy" id="299642"/>
    <lineage>
        <taxon>Eukaryota</taxon>
        <taxon>Metazoa</taxon>
        <taxon>Ecdysozoa</taxon>
        <taxon>Arthropoda</taxon>
        <taxon>Chelicerata</taxon>
        <taxon>Arachnida</taxon>
        <taxon>Araneae</taxon>
        <taxon>Araneomorphae</taxon>
        <taxon>Entelegynae</taxon>
        <taxon>Araneoidea</taxon>
        <taxon>Nephilidae</taxon>
        <taxon>Nephila</taxon>
    </lineage>
</organism>
<sequence length="134" mass="15298">MPVDLETSLTLSSVEETSKKFSCSVCKRKYSSYKTLKQHANRKHPVRRGAASLKNGEKRHFVCYLSGFYVSKVKGRRHLKTQGSSKIDGYCPAEIKVFVSETGARNIRFCKTHLEHRNDIGHLSLTEFEPRHIA</sequence>
<keyword evidence="1" id="KW-0479">Metal-binding</keyword>
<dbReference type="GO" id="GO:0008270">
    <property type="term" value="F:zinc ion binding"/>
    <property type="evidence" value="ECO:0007669"/>
    <property type="project" value="UniProtKB-KW"/>
</dbReference>
<keyword evidence="1" id="KW-0863">Zinc-finger</keyword>
<dbReference type="Gene3D" id="3.30.160.60">
    <property type="entry name" value="Classic Zinc Finger"/>
    <property type="match status" value="1"/>
</dbReference>
<keyword evidence="1" id="KW-0862">Zinc</keyword>
<evidence type="ECO:0000259" key="2">
    <source>
        <dbReference type="PROSITE" id="PS50157"/>
    </source>
</evidence>
<dbReference type="SUPFAM" id="SSF118359">
    <property type="entry name" value="Expressed protein At2g23090/F21P24.15"/>
    <property type="match status" value="1"/>
</dbReference>
<dbReference type="OrthoDB" id="10031901at2759"/>
<reference evidence="3" key="1">
    <citation type="submission" date="2020-08" db="EMBL/GenBank/DDBJ databases">
        <title>Multicomponent nature underlies the extraordinary mechanical properties of spider dragline silk.</title>
        <authorList>
            <person name="Kono N."/>
            <person name="Nakamura H."/>
            <person name="Mori M."/>
            <person name="Yoshida Y."/>
            <person name="Ohtoshi R."/>
            <person name="Malay A.D."/>
            <person name="Moran D.A.P."/>
            <person name="Tomita M."/>
            <person name="Numata K."/>
            <person name="Arakawa K."/>
        </authorList>
    </citation>
    <scope>NUCLEOTIDE SEQUENCE</scope>
</reference>
<evidence type="ECO:0000256" key="1">
    <source>
        <dbReference type="PROSITE-ProRule" id="PRU00042"/>
    </source>
</evidence>
<dbReference type="Proteomes" id="UP000887013">
    <property type="component" value="Unassembled WGS sequence"/>
</dbReference>
<dbReference type="AlphaFoldDB" id="A0A8X6MNW2"/>
<dbReference type="PANTHER" id="PTHR33936:SF24">
    <property type="entry name" value="C2H2-TYPE DOMAIN-CONTAINING PROTEIN"/>
    <property type="match status" value="1"/>
</dbReference>
<evidence type="ECO:0000313" key="3">
    <source>
        <dbReference type="EMBL" id="GFS70212.1"/>
    </source>
</evidence>
<protein>
    <recommendedName>
        <fullName evidence="2">C2H2-type domain-containing protein</fullName>
    </recommendedName>
</protein>
<dbReference type="EMBL" id="BMAW01059821">
    <property type="protein sequence ID" value="GFT22915.1"/>
    <property type="molecule type" value="Genomic_DNA"/>
</dbReference>
<dbReference type="InterPro" id="IPR052797">
    <property type="entry name" value="RegFact_GeneExpr_CellDeath"/>
</dbReference>
<feature type="non-terminal residue" evidence="3">
    <location>
        <position position="1"/>
    </location>
</feature>
<evidence type="ECO:0000313" key="6">
    <source>
        <dbReference type="Proteomes" id="UP000887013"/>
    </source>
</evidence>
<dbReference type="EMBL" id="BMAW01000670">
    <property type="protein sequence ID" value="GFS70212.1"/>
    <property type="molecule type" value="Genomic_DNA"/>
</dbReference>
<dbReference type="PROSITE" id="PS50157">
    <property type="entry name" value="ZINC_FINGER_C2H2_2"/>
    <property type="match status" value="1"/>
</dbReference>
<dbReference type="InterPro" id="IPR013087">
    <property type="entry name" value="Znf_C2H2_type"/>
</dbReference>
<dbReference type="PANTHER" id="PTHR33936">
    <property type="entry name" value="PROTEIN CBG17840"/>
    <property type="match status" value="1"/>
</dbReference>
<name>A0A8X6MNW2_NEPPI</name>
<feature type="domain" description="C2H2-type" evidence="2">
    <location>
        <begin position="21"/>
        <end position="49"/>
    </location>
</feature>
<gene>
    <name evidence="5" type="ORF">NPIL_127641</name>
    <name evidence="3" type="ORF">NPIL_496471</name>
    <name evidence="4" type="ORF">NPIL_573891</name>
</gene>
<evidence type="ECO:0000313" key="4">
    <source>
        <dbReference type="EMBL" id="GFT22915.1"/>
    </source>
</evidence>
<dbReference type="PROSITE" id="PS00028">
    <property type="entry name" value="ZINC_FINGER_C2H2_1"/>
    <property type="match status" value="1"/>
</dbReference>
<dbReference type="EMBL" id="BMAW01127721">
    <property type="protein sequence ID" value="GFU22402.1"/>
    <property type="molecule type" value="Genomic_DNA"/>
</dbReference>